<keyword evidence="2" id="KW-1185">Reference proteome</keyword>
<evidence type="ECO:0000313" key="2">
    <source>
        <dbReference type="Proteomes" id="UP001432322"/>
    </source>
</evidence>
<organism evidence="1 2">
    <name type="scientific">Pristionchus fissidentatus</name>
    <dbReference type="NCBI Taxonomy" id="1538716"/>
    <lineage>
        <taxon>Eukaryota</taxon>
        <taxon>Metazoa</taxon>
        <taxon>Ecdysozoa</taxon>
        <taxon>Nematoda</taxon>
        <taxon>Chromadorea</taxon>
        <taxon>Rhabditida</taxon>
        <taxon>Rhabditina</taxon>
        <taxon>Diplogasteromorpha</taxon>
        <taxon>Diplogasteroidea</taxon>
        <taxon>Neodiplogasteridae</taxon>
        <taxon>Pristionchus</taxon>
    </lineage>
</organism>
<dbReference type="EMBL" id="BTSY01000004">
    <property type="protein sequence ID" value="GMT25792.1"/>
    <property type="molecule type" value="Genomic_DNA"/>
</dbReference>
<feature type="non-terminal residue" evidence="1">
    <location>
        <position position="1"/>
    </location>
</feature>
<name>A0AAV5W1T2_9BILA</name>
<accession>A0AAV5W1T2</accession>
<proteinExistence type="predicted"/>
<dbReference type="Proteomes" id="UP001432322">
    <property type="component" value="Unassembled WGS sequence"/>
</dbReference>
<dbReference type="InterPro" id="IPR011047">
    <property type="entry name" value="Quinoprotein_ADH-like_sf"/>
</dbReference>
<gene>
    <name evidence="1" type="ORF">PFISCL1PPCAC_17089</name>
</gene>
<dbReference type="SUPFAM" id="SSF50998">
    <property type="entry name" value="Quinoprotein alcohol dehydrogenase-like"/>
    <property type="match status" value="1"/>
</dbReference>
<comment type="caution">
    <text evidence="1">The sequence shown here is derived from an EMBL/GenBank/DDBJ whole genome shotgun (WGS) entry which is preliminary data.</text>
</comment>
<evidence type="ECO:0000313" key="1">
    <source>
        <dbReference type="EMBL" id="GMT25792.1"/>
    </source>
</evidence>
<protein>
    <submittedName>
        <fullName evidence="1">Uncharacterized protein</fullName>
    </submittedName>
</protein>
<reference evidence="1" key="1">
    <citation type="submission" date="2023-10" db="EMBL/GenBank/DDBJ databases">
        <title>Genome assembly of Pristionchus species.</title>
        <authorList>
            <person name="Yoshida K."/>
            <person name="Sommer R.J."/>
        </authorList>
    </citation>
    <scope>NUCLEOTIDE SEQUENCE</scope>
    <source>
        <strain evidence="1">RS5133</strain>
    </source>
</reference>
<dbReference type="AlphaFoldDB" id="A0AAV5W1T2"/>
<feature type="non-terminal residue" evidence="1">
    <location>
        <position position="133"/>
    </location>
</feature>
<sequence length="133" mass="15808">EFKKKCRHSPSHILFARNEEFLRLYTQDEPVNWAWQTSVPFSSFKLLGMSNDVLMLFTSDANNFRARHLTKFNISTRKIEWQQEIDSQQLWQLSPVRGRSLAMHMGDVIDRDRKDSIRCYDTESGEEVMVMYL</sequence>